<geneLocation type="plasmid" evidence="11">
    <name>pA</name>
</geneLocation>
<evidence type="ECO:0000256" key="2">
    <source>
        <dbReference type="ARBA" id="ARBA00022603"/>
    </source>
</evidence>
<dbReference type="GO" id="GO:0009007">
    <property type="term" value="F:site-specific DNA-methyltransferase (adenine-specific) activity"/>
    <property type="evidence" value="ECO:0007669"/>
    <property type="project" value="UniProtKB-EC"/>
</dbReference>
<evidence type="ECO:0000259" key="7">
    <source>
        <dbReference type="Pfam" id="PF20465"/>
    </source>
</evidence>
<gene>
    <name evidence="11" type="ORF">IB75_18555</name>
</gene>
<dbReference type="Proteomes" id="UP000028839">
    <property type="component" value="Unassembled WGS sequence"/>
</dbReference>
<reference evidence="11 12" key="1">
    <citation type="submission" date="2014-07" db="EMBL/GenBank/DDBJ databases">
        <title>Comparative analysis of Nitrosococcus oceani genome inventories of strains from Pacific and Atlantic gyres.</title>
        <authorList>
            <person name="Lim C.K."/>
            <person name="Wang L."/>
            <person name="Sayavedra-Soto L.A."/>
            <person name="Klotz M.G."/>
        </authorList>
    </citation>
    <scope>NUCLEOTIDE SEQUENCE [LARGE SCALE GENOMIC DNA]</scope>
    <source>
        <strain evidence="11 12">C-27</strain>
        <plasmid evidence="11">pA</plasmid>
    </source>
</reference>
<feature type="domain" description="MmeI-like C-terminal" evidence="9">
    <location>
        <begin position="818"/>
        <end position="894"/>
    </location>
</feature>
<dbReference type="OrthoDB" id="5749002at2"/>
<evidence type="ECO:0000256" key="3">
    <source>
        <dbReference type="ARBA" id="ARBA00022679"/>
    </source>
</evidence>
<keyword evidence="11" id="KW-0614">Plasmid</keyword>
<keyword evidence="3 11" id="KW-0808">Transferase</keyword>
<feature type="domain" description="MmeI-like target recognition" evidence="8">
    <location>
        <begin position="614"/>
        <end position="815"/>
    </location>
</feature>
<keyword evidence="2 11" id="KW-0489">Methyltransferase</keyword>
<dbReference type="InterPro" id="IPR046816">
    <property type="entry name" value="MmeI_Mtase"/>
</dbReference>
<dbReference type="Pfam" id="PF20467">
    <property type="entry name" value="MmeI_C"/>
    <property type="match status" value="1"/>
</dbReference>
<evidence type="ECO:0000259" key="8">
    <source>
        <dbReference type="Pfam" id="PF20466"/>
    </source>
</evidence>
<evidence type="ECO:0000256" key="1">
    <source>
        <dbReference type="ARBA" id="ARBA00011900"/>
    </source>
</evidence>
<evidence type="ECO:0000259" key="9">
    <source>
        <dbReference type="Pfam" id="PF20467"/>
    </source>
</evidence>
<dbReference type="HOGENOM" id="CLU_005831_3_0_6"/>
<evidence type="ECO:0000313" key="11">
    <source>
        <dbReference type="EMBL" id="KFI17762.1"/>
    </source>
</evidence>
<evidence type="ECO:0000259" key="10">
    <source>
        <dbReference type="Pfam" id="PF20473"/>
    </source>
</evidence>
<evidence type="ECO:0000313" key="12">
    <source>
        <dbReference type="Proteomes" id="UP000028839"/>
    </source>
</evidence>
<dbReference type="EC" id="2.1.1.72" evidence="1"/>
<dbReference type="InterPro" id="IPR046819">
    <property type="entry name" value="MmeI_hel"/>
</dbReference>
<dbReference type="Gene3D" id="3.40.50.150">
    <property type="entry name" value="Vaccinia Virus protein VP39"/>
    <property type="match status" value="1"/>
</dbReference>
<accession>A0A0E2ZHK4</accession>
<dbReference type="InterPro" id="IPR046820">
    <property type="entry name" value="MmeI_TRD"/>
</dbReference>
<dbReference type="EMBL" id="JPGN01000541">
    <property type="protein sequence ID" value="KFI17762.1"/>
    <property type="molecule type" value="Genomic_DNA"/>
</dbReference>
<feature type="domain" description="MmeI-like DNA-methyltransferase" evidence="10">
    <location>
        <begin position="330"/>
        <end position="591"/>
    </location>
</feature>
<comment type="caution">
    <text evidence="11">The sequence shown here is derived from an EMBL/GenBank/DDBJ whole genome shotgun (WGS) entry which is preliminary data.</text>
</comment>
<dbReference type="Pfam" id="PF20466">
    <property type="entry name" value="MmeI_TRD"/>
    <property type="match status" value="1"/>
</dbReference>
<dbReference type="InterPro" id="IPR029063">
    <property type="entry name" value="SAM-dependent_MTases_sf"/>
</dbReference>
<feature type="region of interest" description="Disordered" evidence="5">
    <location>
        <begin position="897"/>
        <end position="916"/>
    </location>
</feature>
<feature type="domain" description="MmeI-like helicase spacer" evidence="7">
    <location>
        <begin position="176"/>
        <end position="254"/>
    </location>
</feature>
<name>A0A0E2ZHK4_9GAMM</name>
<dbReference type="Pfam" id="PF20473">
    <property type="entry name" value="MmeI_Mtase"/>
    <property type="match status" value="1"/>
</dbReference>
<sequence length="916" mass="104025">MAFDQTYCMDTLIAATRPDADLGEFIFAFLDAYNFPKATVTQIRKGGQRNVASRKNEGHVAMKNWLYFMPVRAGESIHEALQVLADEEEPPRHKCRFLVVTDYQELTALDTRTDERLEVILGELATQYLFFAPMAGLERTKPFSEESADLKAAAKMGRLFDRLKEINEFQTPEQLHALNVFLTRLLFCYFAEDTGIFPKNAFTKVITEASGKNGEGLSDLLKQLFRVMDQAEGERPADLPAHIAQFPYVNGGLFRDNMPAPKMRGKARRMMIECGKLQWKAVNPDIFGSMFQAVVDEKSRDSLGQHYTSVPNIMKVIRPLFLDKLYADLHKSKGKRRQLEALLVRLARIWVFDPAMGSGNFLIIAYKELRRLEMATFRSLQAMSGSGQQEIFMSGIQLSQFYGIEIDDFAHEIAQLSLWLVEHQMNTLFVKEFGHAEPVLPLKDTANLVQGNSLRMDWQKVCPNDGSAEIYVCGNPPFIGHGSRENSQLDDMRLVLGQLIRTYKSLDYVACWFFLAAEYCRHGTANAAFVSTNSLCQGKQAGLLWPLLVDMGMKISFSYQTFPWRNSAKGNAGVHVVVIGLAAHNGPRVLFNRIDGAWHRKEVTNISPYLLEGGDTVVRERRDPLIQDALPMYFGNMPNDGGHLLLTAGDKEKLIAQEPAAEAWIKRLMGAKEFLQGHERWCLWLVNATKEEIDAMPVVRERVERVRETRLASKDAGARKLAERPHQFRDLNNPESFILVPSVTSERRKYAPVGIFEEDVIATNLTLIIPDAGLYDFAILSTQMHMDWLRLVGGRLESRYRYSATIVYNTFPWPNATEAQRNAIEKLGRAVILARAAHPDKTMAQLYDPDKMPDKLLEAHQALDRAVERLYRERPFRDTAERQEYLLARYESLIEAEKTAKAGSRKQPRKATSMES</sequence>
<dbReference type="InterPro" id="IPR050953">
    <property type="entry name" value="N4_N6_ade-DNA_methylase"/>
</dbReference>
<comment type="catalytic activity">
    <reaction evidence="4">
        <text>a 2'-deoxyadenosine in DNA + S-adenosyl-L-methionine = an N(6)-methyl-2'-deoxyadenosine in DNA + S-adenosyl-L-homocysteine + H(+)</text>
        <dbReference type="Rhea" id="RHEA:15197"/>
        <dbReference type="Rhea" id="RHEA-COMP:12418"/>
        <dbReference type="Rhea" id="RHEA-COMP:12419"/>
        <dbReference type="ChEBI" id="CHEBI:15378"/>
        <dbReference type="ChEBI" id="CHEBI:57856"/>
        <dbReference type="ChEBI" id="CHEBI:59789"/>
        <dbReference type="ChEBI" id="CHEBI:90615"/>
        <dbReference type="ChEBI" id="CHEBI:90616"/>
        <dbReference type="EC" id="2.1.1.72"/>
    </reaction>
</comment>
<evidence type="ECO:0000256" key="4">
    <source>
        <dbReference type="ARBA" id="ARBA00047942"/>
    </source>
</evidence>
<dbReference type="InterPro" id="IPR046818">
    <property type="entry name" value="MmeI_C"/>
</dbReference>
<organism evidence="11 12">
    <name type="scientific">Nitrosococcus oceani C-27</name>
    <dbReference type="NCBI Taxonomy" id="314279"/>
    <lineage>
        <taxon>Bacteria</taxon>
        <taxon>Pseudomonadati</taxon>
        <taxon>Pseudomonadota</taxon>
        <taxon>Gammaproteobacteria</taxon>
        <taxon>Chromatiales</taxon>
        <taxon>Chromatiaceae</taxon>
        <taxon>Nitrosococcus</taxon>
    </lineage>
</organism>
<dbReference type="AlphaFoldDB" id="A0A0E2ZHK4"/>
<proteinExistence type="predicted"/>
<dbReference type="PANTHER" id="PTHR33841:SF1">
    <property type="entry name" value="DNA METHYLTRANSFERASE A"/>
    <property type="match status" value="1"/>
</dbReference>
<dbReference type="GO" id="GO:0032259">
    <property type="term" value="P:methylation"/>
    <property type="evidence" value="ECO:0007669"/>
    <property type="project" value="UniProtKB-KW"/>
</dbReference>
<evidence type="ECO:0000259" key="6">
    <source>
        <dbReference type="Pfam" id="PF20464"/>
    </source>
</evidence>
<dbReference type="InterPro" id="IPR046817">
    <property type="entry name" value="MmeI_N"/>
</dbReference>
<protein>
    <recommendedName>
        <fullName evidence="1">site-specific DNA-methyltransferase (adenine-specific)</fullName>
        <ecNumber evidence="1">2.1.1.72</ecNumber>
    </recommendedName>
</protein>
<dbReference type="PANTHER" id="PTHR33841">
    <property type="entry name" value="DNA METHYLTRANSFERASE YEEA-RELATED"/>
    <property type="match status" value="1"/>
</dbReference>
<feature type="domain" description="MmeI-like N-terminal" evidence="6">
    <location>
        <begin position="18"/>
        <end position="165"/>
    </location>
</feature>
<dbReference type="Pfam" id="PF20465">
    <property type="entry name" value="MmeI_hel"/>
    <property type="match status" value="1"/>
</dbReference>
<dbReference type="Pfam" id="PF20464">
    <property type="entry name" value="MmeI_N"/>
    <property type="match status" value="1"/>
</dbReference>
<evidence type="ECO:0000256" key="5">
    <source>
        <dbReference type="SAM" id="MobiDB-lite"/>
    </source>
</evidence>
<dbReference type="SUPFAM" id="SSF53335">
    <property type="entry name" value="S-adenosyl-L-methionine-dependent methyltransferases"/>
    <property type="match status" value="1"/>
</dbReference>